<proteinExistence type="predicted"/>
<dbReference type="KEGG" id="llh:I41_41590"/>
<sequence length="71" mass="7757">MPPLAAILVEQVETVDKRRPRLRNGTLFVREADCHCLVIPSEATDLASNELLKLFASLGQPGLRTPRSTSG</sequence>
<dbReference type="EMBL" id="CP036339">
    <property type="protein sequence ID" value="QDT74955.1"/>
    <property type="molecule type" value="Genomic_DNA"/>
</dbReference>
<organism evidence="1 2">
    <name type="scientific">Lacipirellula limnantheis</name>
    <dbReference type="NCBI Taxonomy" id="2528024"/>
    <lineage>
        <taxon>Bacteria</taxon>
        <taxon>Pseudomonadati</taxon>
        <taxon>Planctomycetota</taxon>
        <taxon>Planctomycetia</taxon>
        <taxon>Pirellulales</taxon>
        <taxon>Lacipirellulaceae</taxon>
        <taxon>Lacipirellula</taxon>
    </lineage>
</organism>
<gene>
    <name evidence="1" type="ORF">I41_41590</name>
</gene>
<dbReference type="AlphaFoldDB" id="A0A517U2U8"/>
<accession>A0A517U2U8</accession>
<evidence type="ECO:0000313" key="1">
    <source>
        <dbReference type="EMBL" id="QDT74955.1"/>
    </source>
</evidence>
<dbReference type="Proteomes" id="UP000317909">
    <property type="component" value="Chromosome"/>
</dbReference>
<protein>
    <submittedName>
        <fullName evidence="1">Uncharacterized protein</fullName>
    </submittedName>
</protein>
<reference evidence="1 2" key="1">
    <citation type="submission" date="2019-02" db="EMBL/GenBank/DDBJ databases">
        <title>Deep-cultivation of Planctomycetes and their phenomic and genomic characterization uncovers novel biology.</title>
        <authorList>
            <person name="Wiegand S."/>
            <person name="Jogler M."/>
            <person name="Boedeker C."/>
            <person name="Pinto D."/>
            <person name="Vollmers J."/>
            <person name="Rivas-Marin E."/>
            <person name="Kohn T."/>
            <person name="Peeters S.H."/>
            <person name="Heuer A."/>
            <person name="Rast P."/>
            <person name="Oberbeckmann S."/>
            <person name="Bunk B."/>
            <person name="Jeske O."/>
            <person name="Meyerdierks A."/>
            <person name="Storesund J.E."/>
            <person name="Kallscheuer N."/>
            <person name="Luecker S."/>
            <person name="Lage O.M."/>
            <person name="Pohl T."/>
            <person name="Merkel B.J."/>
            <person name="Hornburger P."/>
            <person name="Mueller R.-W."/>
            <person name="Bruemmer F."/>
            <person name="Labrenz M."/>
            <person name="Spormann A.M."/>
            <person name="Op den Camp H."/>
            <person name="Overmann J."/>
            <person name="Amann R."/>
            <person name="Jetten M.S.M."/>
            <person name="Mascher T."/>
            <person name="Medema M.H."/>
            <person name="Devos D.P."/>
            <person name="Kaster A.-K."/>
            <person name="Ovreas L."/>
            <person name="Rohde M."/>
            <person name="Galperin M.Y."/>
            <person name="Jogler C."/>
        </authorList>
    </citation>
    <scope>NUCLEOTIDE SEQUENCE [LARGE SCALE GENOMIC DNA]</scope>
    <source>
        <strain evidence="1 2">I41</strain>
    </source>
</reference>
<keyword evidence="2" id="KW-1185">Reference proteome</keyword>
<name>A0A517U2U8_9BACT</name>
<evidence type="ECO:0000313" key="2">
    <source>
        <dbReference type="Proteomes" id="UP000317909"/>
    </source>
</evidence>